<keyword evidence="5" id="KW-0862">Zinc</keyword>
<keyword evidence="15" id="KW-1185">Reference proteome</keyword>
<evidence type="ECO:0000313" key="14">
    <source>
        <dbReference type="EMBL" id="KAK9806296.1"/>
    </source>
</evidence>
<evidence type="ECO:0000259" key="12">
    <source>
        <dbReference type="Pfam" id="PF12451"/>
    </source>
</evidence>
<dbReference type="GO" id="GO:0030897">
    <property type="term" value="C:HOPS complex"/>
    <property type="evidence" value="ECO:0007669"/>
    <property type="project" value="UniProtKB-UniRule"/>
</dbReference>
<dbReference type="GO" id="GO:0006904">
    <property type="term" value="P:vesicle docking involved in exocytosis"/>
    <property type="evidence" value="ECO:0007669"/>
    <property type="project" value="TreeGrafter"/>
</dbReference>
<evidence type="ECO:0000256" key="6">
    <source>
        <dbReference type="ARBA" id="ARBA00022927"/>
    </source>
</evidence>
<evidence type="ECO:0000256" key="10">
    <source>
        <dbReference type="SAM" id="Coils"/>
    </source>
</evidence>
<proteinExistence type="inferred from homology"/>
<evidence type="ECO:0000256" key="11">
    <source>
        <dbReference type="SAM" id="MobiDB-lite"/>
    </source>
</evidence>
<dbReference type="InterPro" id="IPR036322">
    <property type="entry name" value="WD40_repeat_dom_sf"/>
</dbReference>
<feature type="coiled-coil region" evidence="10">
    <location>
        <begin position="784"/>
        <end position="832"/>
    </location>
</feature>
<evidence type="ECO:0000256" key="7">
    <source>
        <dbReference type="ARBA" id="ARBA00023136"/>
    </source>
</evidence>
<dbReference type="SUPFAM" id="SSF50978">
    <property type="entry name" value="WD40 repeat-like"/>
    <property type="match status" value="1"/>
</dbReference>
<protein>
    <recommendedName>
        <fullName evidence="8">Vacuolar protein sorting-associated protein 11 homolog</fullName>
    </recommendedName>
</protein>
<feature type="domain" description="Vacuolar protein sorting protein 11 C-terminal" evidence="12">
    <location>
        <begin position="867"/>
        <end position="910"/>
    </location>
</feature>
<keyword evidence="8" id="KW-0926">Vacuole</keyword>
<organism evidence="14 15">
    <name type="scientific">[Myrmecia] bisecta</name>
    <dbReference type="NCBI Taxonomy" id="41462"/>
    <lineage>
        <taxon>Eukaryota</taxon>
        <taxon>Viridiplantae</taxon>
        <taxon>Chlorophyta</taxon>
        <taxon>core chlorophytes</taxon>
        <taxon>Trebouxiophyceae</taxon>
        <taxon>Trebouxiales</taxon>
        <taxon>Trebouxiaceae</taxon>
        <taxon>Myrmecia</taxon>
    </lineage>
</organism>
<dbReference type="InterPro" id="IPR011990">
    <property type="entry name" value="TPR-like_helical_dom_sf"/>
</dbReference>
<dbReference type="Proteomes" id="UP001489004">
    <property type="component" value="Unassembled WGS sequence"/>
</dbReference>
<evidence type="ECO:0000256" key="9">
    <source>
        <dbReference type="PROSITE-ProRule" id="PRU01006"/>
    </source>
</evidence>
<dbReference type="InterPro" id="IPR057307">
    <property type="entry name" value="PEP5_VPS11_N"/>
</dbReference>
<dbReference type="InterPro" id="IPR015943">
    <property type="entry name" value="WD40/YVTN_repeat-like_dom_sf"/>
</dbReference>
<sequence length="922" mass="102351">MSLGYKKFSFFEKDERPEHAVPQNTTCSTSGSDQLLFGCSDGHVVVLDRSLASLINFEAHQLAVAHIRCLKRQKLAVTLGTDVASLASTTLKFWNLEGSSSRSSAAPPCLRAIKCFTAKQPEAEITALAAHEEVWPHMTLALGLANGSIYLLRGDIARDKLTRTILTLRPDTSDLWRVTGLHFRGDGSEAHLFAVTQSQTAVFDVKTQTKSVLDEMGAESGCTTLNHEGELIVGRPEAVYFYSVDGRGPCFVFEGRKQHLGWLRQYLVAVSLVPNTSGSGTPLLQVYGLRNKLIASSLALAQEPRHVVCEWGLVIVVQGDGSVLCLKEKELSHKLELLFSKNLYVVALNLARSEEADPAVMSEIQRRYGDHLYHKHDYDGAMAQYLETIGHLEPSYVIRKFLDAQRIHNLTSYLEQLHSQGKASSDHTTLLLNCYTKLKDVTKLDEFLRGTAEDADQPALAFDVETAVKVCRAAGYFEHALFVAQAAGEAQWYLDILLEDCANYDEALAYLQGLPRREAAAALKKYGKSLINHRPEATTALLMQLCSAVDPSSPETRWEASVADFAHLYTDRPQALILLCEFVLNSNRSPPSEHVLYHTLLELYLTDRSDEEANVDDGAGEAATPSAPNTGQPAEAGISSARREQALELLNKGWPLGEEPHYDADHALVVCRMHSFREGLIFLYEKTRLFREVLRVHMAADDHAALIEACVRLGDATRGGDPHLWSEVLEYFGEQTTDCTPQVLEVLGHIEAGSLLPPLVALSSLARNPRLKLSVVKDYVARQLKQESSRIEEDRRQIAKFQQHTADMRKDIQRLKTEAQVFQRNKSNLTDSPLELPAVHFLCEHSFNLRDLGENEKECPICAPQFRTILDIRRSMRAGAAEQDKFFTQLKNSADGFNVIAEFFGRGILNATSITTAHGTAG</sequence>
<dbReference type="PANTHER" id="PTHR23323:SF24">
    <property type="entry name" value="VACUOLAR PROTEIN SORTING-ASSOCIATED PROTEIN 11 HOMOLOG"/>
    <property type="match status" value="1"/>
</dbReference>
<feature type="repeat" description="CHCR" evidence="9">
    <location>
        <begin position="385"/>
        <end position="539"/>
    </location>
</feature>
<comment type="function">
    <text evidence="8">Involved in regulating membrane fusion at the tonoplast and the prevacuolar compartment.</text>
</comment>
<evidence type="ECO:0000259" key="13">
    <source>
        <dbReference type="Pfam" id="PF23341"/>
    </source>
</evidence>
<keyword evidence="6" id="KW-0653">Protein transport</keyword>
<dbReference type="GO" id="GO:0048284">
    <property type="term" value="P:organelle fusion"/>
    <property type="evidence" value="ECO:0007669"/>
    <property type="project" value="TreeGrafter"/>
</dbReference>
<dbReference type="Pfam" id="PF23356">
    <property type="entry name" value="TPR_PEP5_VPS11"/>
    <property type="match status" value="1"/>
</dbReference>
<dbReference type="Gene3D" id="2.130.10.10">
    <property type="entry name" value="YVTN repeat-like/Quinoprotein amine dehydrogenase"/>
    <property type="match status" value="1"/>
</dbReference>
<evidence type="ECO:0000313" key="15">
    <source>
        <dbReference type="Proteomes" id="UP001489004"/>
    </source>
</evidence>
<dbReference type="PANTHER" id="PTHR23323">
    <property type="entry name" value="VACUOLAR PROTEIN SORTING-ASSOCIATED PROTEIN"/>
    <property type="match status" value="1"/>
</dbReference>
<dbReference type="EMBL" id="JALJOR010000014">
    <property type="protein sequence ID" value="KAK9806296.1"/>
    <property type="molecule type" value="Genomic_DNA"/>
</dbReference>
<dbReference type="InterPro" id="IPR016528">
    <property type="entry name" value="VPS11"/>
</dbReference>
<comment type="caution">
    <text evidence="14">The sequence shown here is derived from an EMBL/GenBank/DDBJ whole genome shotgun (WGS) entry which is preliminary data.</text>
</comment>
<dbReference type="GO" id="GO:0006886">
    <property type="term" value="P:intracellular protein transport"/>
    <property type="evidence" value="ECO:0007669"/>
    <property type="project" value="UniProtKB-UniRule"/>
</dbReference>
<dbReference type="Pfam" id="PF23341">
    <property type="entry name" value="PEP5_VPS11_N"/>
    <property type="match status" value="1"/>
</dbReference>
<dbReference type="InterPro" id="IPR057308">
    <property type="entry name" value="CHCR_PEP5_VPS11"/>
</dbReference>
<dbReference type="GO" id="GO:0033263">
    <property type="term" value="C:CORVET complex"/>
    <property type="evidence" value="ECO:0007669"/>
    <property type="project" value="UniProtKB-UniRule"/>
</dbReference>
<evidence type="ECO:0000256" key="3">
    <source>
        <dbReference type="ARBA" id="ARBA00022723"/>
    </source>
</evidence>
<feature type="repeat" description="CHCR" evidence="9">
    <location>
        <begin position="542"/>
        <end position="741"/>
    </location>
</feature>
<evidence type="ECO:0000256" key="2">
    <source>
        <dbReference type="ARBA" id="ARBA00022448"/>
    </source>
</evidence>
<feature type="domain" description="PEP5/VPS11 N-terminal" evidence="13">
    <location>
        <begin position="6"/>
        <end position="328"/>
    </location>
</feature>
<evidence type="ECO:0000256" key="8">
    <source>
        <dbReference type="PIRNR" id="PIRNR007860"/>
    </source>
</evidence>
<gene>
    <name evidence="14" type="ORF">WJX72_009074</name>
</gene>
<dbReference type="GO" id="GO:0007032">
    <property type="term" value="P:endosome organization"/>
    <property type="evidence" value="ECO:0007669"/>
    <property type="project" value="TreeGrafter"/>
</dbReference>
<dbReference type="PROSITE" id="PS50236">
    <property type="entry name" value="CHCR"/>
    <property type="match status" value="2"/>
</dbReference>
<keyword evidence="7 8" id="KW-0472">Membrane</keyword>
<dbReference type="GO" id="GO:0008270">
    <property type="term" value="F:zinc ion binding"/>
    <property type="evidence" value="ECO:0007669"/>
    <property type="project" value="UniProtKB-KW"/>
</dbReference>
<dbReference type="InterPro" id="IPR000547">
    <property type="entry name" value="Clathrin_H-chain/VPS_repeat"/>
</dbReference>
<dbReference type="PIRSF" id="PIRSF007860">
    <property type="entry name" value="VPS11"/>
    <property type="match status" value="1"/>
</dbReference>
<dbReference type="GO" id="GO:0009705">
    <property type="term" value="C:plant-type vacuole membrane"/>
    <property type="evidence" value="ECO:0007669"/>
    <property type="project" value="UniProtKB-UniRule"/>
</dbReference>
<evidence type="ECO:0000256" key="4">
    <source>
        <dbReference type="ARBA" id="ARBA00022771"/>
    </source>
</evidence>
<keyword evidence="10" id="KW-0175">Coiled coil</keyword>
<keyword evidence="2" id="KW-0813">Transport</keyword>
<evidence type="ECO:0000256" key="5">
    <source>
        <dbReference type="ARBA" id="ARBA00022833"/>
    </source>
</evidence>
<comment type="similarity">
    <text evidence="8">Belongs to the VPS11 family.</text>
</comment>
<name>A0AAW1PCZ7_9CHLO</name>
<keyword evidence="4" id="KW-0863">Zinc-finger</keyword>
<evidence type="ECO:0000256" key="1">
    <source>
        <dbReference type="ARBA" id="ARBA00004184"/>
    </source>
</evidence>
<dbReference type="GO" id="GO:0030674">
    <property type="term" value="F:protein-macromolecule adaptor activity"/>
    <property type="evidence" value="ECO:0007669"/>
    <property type="project" value="TreeGrafter"/>
</dbReference>
<dbReference type="Gene3D" id="1.25.40.10">
    <property type="entry name" value="Tetratricopeptide repeat domain"/>
    <property type="match status" value="1"/>
</dbReference>
<feature type="region of interest" description="Disordered" evidence="11">
    <location>
        <begin position="613"/>
        <end position="639"/>
    </location>
</feature>
<accession>A0AAW1PCZ7</accession>
<dbReference type="Pfam" id="PF12451">
    <property type="entry name" value="VPS11_C"/>
    <property type="match status" value="1"/>
</dbReference>
<dbReference type="InterPro" id="IPR024763">
    <property type="entry name" value="VPS11_C"/>
</dbReference>
<keyword evidence="3" id="KW-0479">Metal-binding</keyword>
<dbReference type="GO" id="GO:0007033">
    <property type="term" value="P:vacuole organization"/>
    <property type="evidence" value="ECO:0007669"/>
    <property type="project" value="TreeGrafter"/>
</dbReference>
<comment type="subunit">
    <text evidence="8">Core component of at least two putative endosomal tethering complexes, the homotypic fusion and vacuole protein sorting (HOPS) complex and the class C core vacuole/endosome tethering (CORVET) complex.</text>
</comment>
<dbReference type="AlphaFoldDB" id="A0AAW1PCZ7"/>
<comment type="subcellular location">
    <subcellularLocation>
        <location evidence="1">Endomembrane system</location>
        <topology evidence="1">Peripheral membrane protein</topology>
    </subcellularLocation>
    <subcellularLocation>
        <location evidence="8">Vacuole membrane</location>
        <topology evidence="8">Peripheral membrane protein</topology>
    </subcellularLocation>
    <subcellularLocation>
        <location evidence="8">Prevacuolar compartment membrane</location>
        <topology evidence="8">Peripheral membrane protein</topology>
    </subcellularLocation>
</comment>
<reference evidence="14 15" key="1">
    <citation type="journal article" date="2024" name="Nat. Commun.">
        <title>Phylogenomics reveals the evolutionary origins of lichenization in chlorophyte algae.</title>
        <authorList>
            <person name="Puginier C."/>
            <person name="Libourel C."/>
            <person name="Otte J."/>
            <person name="Skaloud P."/>
            <person name="Haon M."/>
            <person name="Grisel S."/>
            <person name="Petersen M."/>
            <person name="Berrin J.G."/>
            <person name="Delaux P.M."/>
            <person name="Dal Grande F."/>
            <person name="Keller J."/>
        </authorList>
    </citation>
    <scope>NUCLEOTIDE SEQUENCE [LARGE SCALE GENOMIC DNA]</scope>
    <source>
        <strain evidence="14 15">SAG 2043</strain>
    </source>
</reference>